<evidence type="ECO:0000259" key="6">
    <source>
        <dbReference type="SMART" id="SM00382"/>
    </source>
</evidence>
<protein>
    <recommendedName>
        <fullName evidence="6">AAA+ ATPase domain-containing protein</fullName>
    </recommendedName>
</protein>
<dbReference type="Gene3D" id="1.10.8.430">
    <property type="entry name" value="Helical domain of apoptotic protease-activating factors"/>
    <property type="match status" value="1"/>
</dbReference>
<reference evidence="7" key="1">
    <citation type="submission" date="2023-05" db="EMBL/GenBank/DDBJ databases">
        <authorList>
            <person name="Huff M."/>
        </authorList>
    </citation>
    <scope>NUCLEOTIDE SEQUENCE</scope>
</reference>
<dbReference type="SUPFAM" id="SSF52058">
    <property type="entry name" value="L domain-like"/>
    <property type="match status" value="1"/>
</dbReference>
<dbReference type="EMBL" id="OU503052">
    <property type="protein sequence ID" value="CAI9779678.1"/>
    <property type="molecule type" value="Genomic_DNA"/>
</dbReference>
<organism evidence="7 8">
    <name type="scientific">Fraxinus pennsylvanica</name>
    <dbReference type="NCBI Taxonomy" id="56036"/>
    <lineage>
        <taxon>Eukaryota</taxon>
        <taxon>Viridiplantae</taxon>
        <taxon>Streptophyta</taxon>
        <taxon>Embryophyta</taxon>
        <taxon>Tracheophyta</taxon>
        <taxon>Spermatophyta</taxon>
        <taxon>Magnoliopsida</taxon>
        <taxon>eudicotyledons</taxon>
        <taxon>Gunneridae</taxon>
        <taxon>Pentapetalae</taxon>
        <taxon>asterids</taxon>
        <taxon>lamiids</taxon>
        <taxon>Lamiales</taxon>
        <taxon>Oleaceae</taxon>
        <taxon>Oleeae</taxon>
        <taxon>Fraxinus</taxon>
    </lineage>
</organism>
<dbReference type="InterPro" id="IPR002182">
    <property type="entry name" value="NB-ARC"/>
</dbReference>
<comment type="similarity">
    <text evidence="1">Belongs to the disease resistance NB-LRR family.</text>
</comment>
<dbReference type="InterPro" id="IPR003593">
    <property type="entry name" value="AAA+_ATPase"/>
</dbReference>
<dbReference type="InterPro" id="IPR057135">
    <property type="entry name" value="At4g27190-like_LRR"/>
</dbReference>
<dbReference type="Pfam" id="PF23247">
    <property type="entry name" value="LRR_RPS2"/>
    <property type="match status" value="3"/>
</dbReference>
<dbReference type="InterPro" id="IPR032675">
    <property type="entry name" value="LRR_dom_sf"/>
</dbReference>
<dbReference type="FunFam" id="3.40.50.300:FF:001091">
    <property type="entry name" value="Probable disease resistance protein At1g61300"/>
    <property type="match status" value="1"/>
</dbReference>
<evidence type="ECO:0000256" key="3">
    <source>
        <dbReference type="ARBA" id="ARBA00022741"/>
    </source>
</evidence>
<dbReference type="SMART" id="SM00382">
    <property type="entry name" value="AAA"/>
    <property type="match status" value="1"/>
</dbReference>
<name>A0AAD2A1H7_9LAMI</name>
<dbReference type="SUPFAM" id="SSF52540">
    <property type="entry name" value="P-loop containing nucleoside triphosphate hydrolases"/>
    <property type="match status" value="1"/>
</dbReference>
<accession>A0AAD2A1H7</accession>
<dbReference type="InterPro" id="IPR027417">
    <property type="entry name" value="P-loop_NTPase"/>
</dbReference>
<evidence type="ECO:0000256" key="1">
    <source>
        <dbReference type="ARBA" id="ARBA00008894"/>
    </source>
</evidence>
<dbReference type="GO" id="GO:0005524">
    <property type="term" value="F:ATP binding"/>
    <property type="evidence" value="ECO:0007669"/>
    <property type="project" value="UniProtKB-KW"/>
</dbReference>
<evidence type="ECO:0000313" key="8">
    <source>
        <dbReference type="Proteomes" id="UP000834106"/>
    </source>
</evidence>
<dbReference type="Gene3D" id="3.80.10.10">
    <property type="entry name" value="Ribonuclease Inhibitor"/>
    <property type="match status" value="4"/>
</dbReference>
<feature type="domain" description="AAA+ ATPase" evidence="6">
    <location>
        <begin position="120"/>
        <end position="257"/>
    </location>
</feature>
<dbReference type="InterPro" id="IPR050905">
    <property type="entry name" value="Plant_NBS-LRR"/>
</dbReference>
<dbReference type="PANTHER" id="PTHR33463:SF198">
    <property type="entry name" value="RPP4C3"/>
    <property type="match status" value="1"/>
</dbReference>
<dbReference type="PRINTS" id="PR00364">
    <property type="entry name" value="DISEASERSIST"/>
</dbReference>
<gene>
    <name evidence="7" type="ORF">FPE_LOCUS27108</name>
</gene>
<dbReference type="PANTHER" id="PTHR33463">
    <property type="entry name" value="NB-ARC DOMAIN-CONTAINING PROTEIN-RELATED"/>
    <property type="match status" value="1"/>
</dbReference>
<keyword evidence="8" id="KW-1185">Reference proteome</keyword>
<proteinExistence type="inferred from homology"/>
<dbReference type="Pfam" id="PF00931">
    <property type="entry name" value="NB-ARC"/>
    <property type="match status" value="1"/>
</dbReference>
<dbReference type="GO" id="GO:0006952">
    <property type="term" value="P:defense response"/>
    <property type="evidence" value="ECO:0007669"/>
    <property type="project" value="UniProtKB-KW"/>
</dbReference>
<dbReference type="Proteomes" id="UP000834106">
    <property type="component" value="Chromosome 17"/>
</dbReference>
<dbReference type="Gene3D" id="3.40.50.300">
    <property type="entry name" value="P-loop containing nucleotide triphosphate hydrolases"/>
    <property type="match status" value="1"/>
</dbReference>
<evidence type="ECO:0000313" key="7">
    <source>
        <dbReference type="EMBL" id="CAI9779678.1"/>
    </source>
</evidence>
<evidence type="ECO:0000256" key="4">
    <source>
        <dbReference type="ARBA" id="ARBA00022821"/>
    </source>
</evidence>
<keyword evidence="3" id="KW-0547">Nucleotide-binding</keyword>
<dbReference type="GO" id="GO:0043531">
    <property type="term" value="F:ADP binding"/>
    <property type="evidence" value="ECO:0007669"/>
    <property type="project" value="InterPro"/>
</dbReference>
<evidence type="ECO:0000256" key="2">
    <source>
        <dbReference type="ARBA" id="ARBA00022614"/>
    </source>
</evidence>
<evidence type="ECO:0000256" key="5">
    <source>
        <dbReference type="ARBA" id="ARBA00022840"/>
    </source>
</evidence>
<keyword evidence="2" id="KW-0433">Leucine-rich repeat</keyword>
<sequence length="1291" mass="146347">MVDAAKRNAEVIRPLVSAWLQKVDDLNKQMDGVLKGAAISEMQCLFLRCPNLKTRYLLGRKATKKTVVTVKLQVEGTFERVGYPTPPVLMPNQSSHQDFYGFETRITTKKEILEALKDKDINIIGICGMPGVGKTTMANEVATQVKDEKLFDEVAMAIVSHDPDIIKIQDQLAEKLHLKIEEKTESGRAQRLYARLTYDNKRILLILDDVWKEIDLGTIGIPSKDDCKGLKVLFTTRNEDVCIDMGVQRKFEVEVLSQEEAHKLFEHSADISNYTINVVNSTAHEVANECGGLPLALVTVGKALKNKMPHKWRDALQQLQRSRVTNLRGMHDLVYSRIELSYNYLETDEARSLLLLCSLFAEKQSITIERLVRYARGLELFQNTDTLSETRDRVYSIVDDLKRCYLLLSGEEEEVKLHDVVRGFCLLDKPGYLVKHADLGEWPRDNEESYIAISMTFGVLDELPSGLKYGHLKLLRVRCDSGEQNISEEFFKDMLELRVLEFNWMNIQIPSSIQLLTSLQTLSLDYCDLMFDISMIGSLKKLEILTFYHSYLYVDFPTKIAQLSNLKLLDLRFWTGPRPLPPGVLLGMKKLEELYFGEYFETRDEEKGYIIEEISSLTALNTFQISTDDTQFLMQILQVLCVENLKRYEITIAEKKGLGTGDYHVTRRLDLLDGIEAGTLLQCGCNSLMRTAYQLYIVKAIAWKKLVSGSDKDGFFNLKKLRLSSGDFEYIIDATYSIPSGTFCNLELLKLEGLHNLIQICNGNLPRTEHFGSQSFHNLTILEIYNCDAIRSLFRESVAKCMMNLQRLDISICPMLEEVVSMDVQENLVTEMLGFPKLKKVTLQSLSIFKSFTSESNKVDDCQSLFNQVTLPNMEMLDIFQLDCIVKLLGEEEMPITSLSNIRVITVGSCGNLWTIAQSDSIKLLQNLEGIVVSDCAKVEVLFDLEGLKVNKYDAEICILGRLNSLEMSTLPKLMHITRMVPKGICVFQNLKSLVVKECGGLRYLFSRSMVSSLVALETIRVQSCDAMEAIVGSEGETWELEKLELPKLKDVNLEHLSSFKSFRSKLDSMHVLGTLFNQVRLANLEVLDIDGLGDVSVLFDFEGVTASEGHVESLLGRLITLKIERLPKLVNITRMVPEGIHVMQNLTSLVVVDCSSLRYLFSPSMANLLVALETLEVYECQEMEEIVGREKEGTSDIDMVEEGMTRRIVFPKLSSLELLSLDGFRMFCSQNYELVFPSLHKLVILYCPVMTKFCSGHLNAPELKQIQIGEGQYVDISNFIDDSGLLEEEE</sequence>
<keyword evidence="5" id="KW-0067">ATP-binding</keyword>
<dbReference type="InterPro" id="IPR042197">
    <property type="entry name" value="Apaf_helical"/>
</dbReference>
<keyword evidence="4" id="KW-0611">Plant defense</keyword>